<dbReference type="EMBL" id="BKCN01000002">
    <property type="protein sequence ID" value="GER03147.1"/>
    <property type="molecule type" value="Genomic_DNA"/>
</dbReference>
<dbReference type="PANTHER" id="PTHR40980:SF3">
    <property type="entry name" value="TONB-DEPENDENT RECEPTOR-LIKE BETA-BARREL DOMAIN-CONTAINING PROTEIN"/>
    <property type="match status" value="1"/>
</dbReference>
<keyword evidence="2" id="KW-0472">Membrane</keyword>
<dbReference type="AlphaFoldDB" id="A0A5A7N5A6"/>
<name>A0A5A7N5A6_9PROT</name>
<keyword evidence="3" id="KW-0998">Cell outer membrane</keyword>
<evidence type="ECO:0000313" key="5">
    <source>
        <dbReference type="Proteomes" id="UP000324996"/>
    </source>
</evidence>
<dbReference type="SUPFAM" id="SSF56935">
    <property type="entry name" value="Porins"/>
    <property type="match status" value="1"/>
</dbReference>
<reference evidence="4 5" key="1">
    <citation type="submission" date="2019-09" db="EMBL/GenBank/DDBJ databases">
        <title>NBRP : Genome information of microbial organism related human and environment.</title>
        <authorList>
            <person name="Hattori M."/>
            <person name="Oshima K."/>
            <person name="Inaba H."/>
            <person name="Suda W."/>
            <person name="Sakamoto M."/>
            <person name="Iino T."/>
            <person name="Kitahara M."/>
            <person name="Oshida Y."/>
            <person name="Iida T."/>
            <person name="Kudo T."/>
            <person name="Itoh T."/>
            <person name="Ohkuma M."/>
        </authorList>
    </citation>
    <scope>NUCLEOTIDE SEQUENCE [LARGE SCALE GENOMIC DNA]</scope>
    <source>
        <strain evidence="4 5">Q-1</strain>
    </source>
</reference>
<comment type="subcellular location">
    <subcellularLocation>
        <location evidence="1">Cell outer membrane</location>
    </subcellularLocation>
</comment>
<organism evidence="4 5">
    <name type="scientific">Iodidimonas nitroreducens</name>
    <dbReference type="NCBI Taxonomy" id="1236968"/>
    <lineage>
        <taxon>Bacteria</taxon>
        <taxon>Pseudomonadati</taxon>
        <taxon>Pseudomonadota</taxon>
        <taxon>Alphaproteobacteria</taxon>
        <taxon>Iodidimonadales</taxon>
        <taxon>Iodidimonadaceae</taxon>
        <taxon>Iodidimonas</taxon>
    </lineage>
</organism>
<evidence type="ECO:0000256" key="1">
    <source>
        <dbReference type="ARBA" id="ARBA00004442"/>
    </source>
</evidence>
<evidence type="ECO:0000313" key="4">
    <source>
        <dbReference type="EMBL" id="GER03147.1"/>
    </source>
</evidence>
<dbReference type="Gene3D" id="2.170.130.10">
    <property type="entry name" value="TonB-dependent receptor, plug domain"/>
    <property type="match status" value="1"/>
</dbReference>
<sequence>MSIRGLGPDFSTALLNGREQVSTSDNRGVEFDQYPAELLSAAVVYKTPDATLIGQGLTGTVDLRTIRPLDIKERILSVNGFYEFNEDSSLNPDQPRAGFRASAIYADKFLDNTLGFSLGIAHQSTPTQSERFNAWGFPNVEGDLDVNGTQPFVIGGAKPFAQSNDLNRFGVIGTIQYQPSDSFSTSLDFNYSHFDETQSLRGIELPLYWSAAQLQPGFTEVDGLITEGVFTDVKGVMRNDRNDRNADLFGAGWNMRAQITDQWSVETDLSYSRADRKDSLIETISGTGPAGEGITDTLGFSIQDNGVVRFDSSIDYSDPSLFFLTDPQGWGAGAQPNPLTQAGFINAPDTDDELTHLRFSAERAGYIGPISAITFGVDLSRRDKERAISQTFLVPAGGATALPIPQEAILDKSTSLEFIGIDGHLSLIRCFSSTMAF</sequence>
<accession>A0A5A7N5A6</accession>
<keyword evidence="5" id="KW-1185">Reference proteome</keyword>
<dbReference type="GO" id="GO:0009279">
    <property type="term" value="C:cell outer membrane"/>
    <property type="evidence" value="ECO:0007669"/>
    <property type="project" value="UniProtKB-SubCell"/>
</dbReference>
<protein>
    <recommendedName>
        <fullName evidence="6">TonB-dependent receptor-like beta-barrel domain-containing protein</fullName>
    </recommendedName>
</protein>
<evidence type="ECO:0000256" key="2">
    <source>
        <dbReference type="ARBA" id="ARBA00023136"/>
    </source>
</evidence>
<evidence type="ECO:0000256" key="3">
    <source>
        <dbReference type="ARBA" id="ARBA00023237"/>
    </source>
</evidence>
<dbReference type="Proteomes" id="UP000324996">
    <property type="component" value="Unassembled WGS sequence"/>
</dbReference>
<proteinExistence type="predicted"/>
<dbReference type="InterPro" id="IPR036942">
    <property type="entry name" value="Beta-barrel_TonB_sf"/>
</dbReference>
<evidence type="ECO:0008006" key="6">
    <source>
        <dbReference type="Google" id="ProtNLM"/>
    </source>
</evidence>
<dbReference type="Gene3D" id="2.40.170.20">
    <property type="entry name" value="TonB-dependent receptor, beta-barrel domain"/>
    <property type="match status" value="1"/>
</dbReference>
<comment type="caution">
    <text evidence="4">The sequence shown here is derived from an EMBL/GenBank/DDBJ whole genome shotgun (WGS) entry which is preliminary data.</text>
</comment>
<dbReference type="PANTHER" id="PTHR40980">
    <property type="entry name" value="PLUG DOMAIN-CONTAINING PROTEIN"/>
    <property type="match status" value="1"/>
</dbReference>
<gene>
    <name evidence="4" type="ORF">JCM17846_08290</name>
</gene>
<dbReference type="InterPro" id="IPR037066">
    <property type="entry name" value="Plug_dom_sf"/>
</dbReference>